<feature type="transmembrane region" description="Helical" evidence="1">
    <location>
        <begin position="20"/>
        <end position="39"/>
    </location>
</feature>
<name>A0A0E9XK00_ANGAN</name>
<organism evidence="2">
    <name type="scientific">Anguilla anguilla</name>
    <name type="common">European freshwater eel</name>
    <name type="synonym">Muraena anguilla</name>
    <dbReference type="NCBI Taxonomy" id="7936"/>
    <lineage>
        <taxon>Eukaryota</taxon>
        <taxon>Metazoa</taxon>
        <taxon>Chordata</taxon>
        <taxon>Craniata</taxon>
        <taxon>Vertebrata</taxon>
        <taxon>Euteleostomi</taxon>
        <taxon>Actinopterygii</taxon>
        <taxon>Neopterygii</taxon>
        <taxon>Teleostei</taxon>
        <taxon>Anguilliformes</taxon>
        <taxon>Anguillidae</taxon>
        <taxon>Anguilla</taxon>
    </lineage>
</organism>
<evidence type="ECO:0000313" key="2">
    <source>
        <dbReference type="EMBL" id="JAI02019.1"/>
    </source>
</evidence>
<dbReference type="EMBL" id="GBXM01006559">
    <property type="protein sequence ID" value="JAI02019.1"/>
    <property type="molecule type" value="Transcribed_RNA"/>
</dbReference>
<keyword evidence="1" id="KW-1133">Transmembrane helix</keyword>
<reference evidence="2" key="2">
    <citation type="journal article" date="2015" name="Fish Shellfish Immunol.">
        <title>Early steps in the European eel (Anguilla anguilla)-Vibrio vulnificus interaction in the gills: Role of the RtxA13 toxin.</title>
        <authorList>
            <person name="Callol A."/>
            <person name="Pajuelo D."/>
            <person name="Ebbesson L."/>
            <person name="Teles M."/>
            <person name="MacKenzie S."/>
            <person name="Amaro C."/>
        </authorList>
    </citation>
    <scope>NUCLEOTIDE SEQUENCE</scope>
</reference>
<dbReference type="AlphaFoldDB" id="A0A0E9XK00"/>
<proteinExistence type="predicted"/>
<evidence type="ECO:0000256" key="1">
    <source>
        <dbReference type="SAM" id="Phobius"/>
    </source>
</evidence>
<accession>A0A0E9XK00</accession>
<keyword evidence="1" id="KW-0472">Membrane</keyword>
<reference evidence="2" key="1">
    <citation type="submission" date="2014-11" db="EMBL/GenBank/DDBJ databases">
        <authorList>
            <person name="Amaro Gonzalez C."/>
        </authorList>
    </citation>
    <scope>NUCLEOTIDE SEQUENCE</scope>
</reference>
<protein>
    <submittedName>
        <fullName evidence="2">Uncharacterized protein</fullName>
    </submittedName>
</protein>
<sequence>MKHFIHTFQKHNLWYIKCSILKMFFNLSVVMGIYIYCYLL</sequence>
<keyword evidence="1" id="KW-0812">Transmembrane</keyword>